<dbReference type="EMBL" id="BOMV01000087">
    <property type="protein sequence ID" value="GIF00577.1"/>
    <property type="molecule type" value="Genomic_DNA"/>
</dbReference>
<comment type="catalytic activity">
    <reaction evidence="5">
        <text>a 2'-deoxyadenosine in DNA + S-adenosyl-L-methionine = an N(6)-methyl-2'-deoxyadenosine in DNA + S-adenosyl-L-homocysteine + H(+)</text>
        <dbReference type="Rhea" id="RHEA:15197"/>
        <dbReference type="Rhea" id="RHEA-COMP:12418"/>
        <dbReference type="Rhea" id="RHEA-COMP:12419"/>
        <dbReference type="ChEBI" id="CHEBI:15378"/>
        <dbReference type="ChEBI" id="CHEBI:57856"/>
        <dbReference type="ChEBI" id="CHEBI:59789"/>
        <dbReference type="ChEBI" id="CHEBI:90615"/>
        <dbReference type="ChEBI" id="CHEBI:90616"/>
        <dbReference type="EC" id="2.1.1.72"/>
    </reaction>
</comment>
<evidence type="ECO:0000256" key="4">
    <source>
        <dbReference type="ARBA" id="ARBA00022691"/>
    </source>
</evidence>
<feature type="domain" description="DUF7008" evidence="7">
    <location>
        <begin position="750"/>
        <end position="1073"/>
    </location>
</feature>
<keyword evidence="9" id="KW-1185">Reference proteome</keyword>
<dbReference type="InterPro" id="IPR011639">
    <property type="entry name" value="MethylTrfase_TaqI-like_dom"/>
</dbReference>
<organism evidence="8 9">
    <name type="scientific">Paractinoplanes rishiriensis</name>
    <dbReference type="NCBI Taxonomy" id="1050105"/>
    <lineage>
        <taxon>Bacteria</taxon>
        <taxon>Bacillati</taxon>
        <taxon>Actinomycetota</taxon>
        <taxon>Actinomycetes</taxon>
        <taxon>Micromonosporales</taxon>
        <taxon>Micromonosporaceae</taxon>
        <taxon>Paractinoplanes</taxon>
    </lineage>
</organism>
<dbReference type="Pfam" id="PF22654">
    <property type="entry name" value="DUF7008"/>
    <property type="match status" value="1"/>
</dbReference>
<keyword evidence="3" id="KW-0808">Transferase</keyword>
<gene>
    <name evidence="8" type="ORF">Ari01nite_80410</name>
</gene>
<dbReference type="RefSeq" id="WP_203788536.1">
    <property type="nucleotide sequence ID" value="NZ_BOMV01000087.1"/>
</dbReference>
<dbReference type="PRINTS" id="PR00507">
    <property type="entry name" value="N12N6MTFRASE"/>
</dbReference>
<evidence type="ECO:0000259" key="6">
    <source>
        <dbReference type="Pfam" id="PF07669"/>
    </source>
</evidence>
<dbReference type="InterPro" id="IPR054277">
    <property type="entry name" value="DUF7008"/>
</dbReference>
<evidence type="ECO:0000256" key="1">
    <source>
        <dbReference type="ARBA" id="ARBA00011900"/>
    </source>
</evidence>
<accession>A0A919K462</accession>
<evidence type="ECO:0000313" key="9">
    <source>
        <dbReference type="Proteomes" id="UP000636960"/>
    </source>
</evidence>
<dbReference type="InterPro" id="IPR002052">
    <property type="entry name" value="DNA_methylase_N6_adenine_CS"/>
</dbReference>
<evidence type="ECO:0000259" key="7">
    <source>
        <dbReference type="Pfam" id="PF22654"/>
    </source>
</evidence>
<evidence type="ECO:0000313" key="8">
    <source>
        <dbReference type="EMBL" id="GIF00577.1"/>
    </source>
</evidence>
<dbReference type="GO" id="GO:0032259">
    <property type="term" value="P:methylation"/>
    <property type="evidence" value="ECO:0007669"/>
    <property type="project" value="UniProtKB-KW"/>
</dbReference>
<evidence type="ECO:0000256" key="3">
    <source>
        <dbReference type="ARBA" id="ARBA00022679"/>
    </source>
</evidence>
<keyword evidence="2 8" id="KW-0489">Methyltransferase</keyword>
<dbReference type="GO" id="GO:0006304">
    <property type="term" value="P:DNA modification"/>
    <property type="evidence" value="ECO:0007669"/>
    <property type="project" value="InterPro"/>
</dbReference>
<protein>
    <recommendedName>
        <fullName evidence="1">site-specific DNA-methyltransferase (adenine-specific)</fullName>
        <ecNumber evidence="1">2.1.1.72</ecNumber>
    </recommendedName>
</protein>
<dbReference type="Gene3D" id="3.40.50.150">
    <property type="entry name" value="Vaccinia Virus protein VP39"/>
    <property type="match status" value="1"/>
</dbReference>
<dbReference type="NCBIfam" id="NF033451">
    <property type="entry name" value="BREX_2_MTaseX"/>
    <property type="match status" value="1"/>
</dbReference>
<dbReference type="Pfam" id="PF07669">
    <property type="entry name" value="Eco57I"/>
    <property type="match status" value="1"/>
</dbReference>
<dbReference type="InterPro" id="IPR050953">
    <property type="entry name" value="N4_N6_ade-DNA_methylase"/>
</dbReference>
<evidence type="ECO:0000256" key="5">
    <source>
        <dbReference type="ARBA" id="ARBA00047942"/>
    </source>
</evidence>
<comment type="caution">
    <text evidence="8">The sequence shown here is derived from an EMBL/GenBank/DDBJ whole genome shotgun (WGS) entry which is preliminary data.</text>
</comment>
<dbReference type="GO" id="GO:0009007">
    <property type="term" value="F:site-specific DNA-methyltransferase (adenine-specific) activity"/>
    <property type="evidence" value="ECO:0007669"/>
    <property type="project" value="UniProtKB-EC"/>
</dbReference>
<sequence length="1098" mass="121785">MELKGLRDRVADLVDDLRDQAATAAGLRAGYAAEPTAATFETWLDEVLDQAAVAWVLGCVFVRFCGDNGWIPARLPVEAGTDRDRLLALFGHLARLPATARLFDEHNPVWRFTISERAAARLVAHFHRERERLGPGTRFLGDLYQGLSAHARRTYGLVQTPDFVENFILDRTLEPARREFGLPGVRVVDPACGAGHFLVGAFDRLLRGWRAAEPGTAVRVLVERALRQVTGMDLDPFAVAIAHFRLSVAAMSACGVTTLDGGAAFEPRLLVGDALLAGDDQLPAGAFTVVVGNPPYQTVKDRDRDREYRRRYPACSRKYALTVPFTQLFFRLARPAAPDGTGAGVVGQITANSFMRREFGRKLVTAFLATEVELTEVIDTSGAYLPGYGTPTVILIGRNRPVDQRWSGPIRTVLGVRGEPGQPPDPARGHVWSAIAGQIDRPGSSSAWVSVVDADRDRLARHPWSLSGGGADLLTAELEAHPLRLRDRTARIGVFGMTNADDVLLADRRTWLRRVGTLAMNRRVVVGDELRDWSCEDGVWAFFPYDESLHLRELTDPAYQRWLWPVRTVLGNRATFRGRTYFAEGRPWYGWHQVTADPDAHPWWIAYAFMATHNHFVLDRGGRVFKQSAPVLKLPATATEDDHLGLLGLLNSSIACFWLKQVSHNKGSTVDRRGARQTTVAWENFYEFTATKLQQLPLPPRLPVRAARYLDDLGRRAAATTPQAVAATGVPDAQRLAAARAEWTTLRYSMIGVQEELDWAFYRAFGLIDEDLVAGGGPAPRLRLGERAFEIALARRGETQWFERHGSVPVTTLPRDWPPAYRALVERRLAAIAGHPALSLVERPEYKRRWAGKDWPAMQDEALRDWLLDRLESAPVWTPAAAAQPRPADGGAPGALPAPLSIAQLAARVAPDAEFRVVLALWSGADAADLTRSVAALLAGESVPFLAAHRFTRSGLRKYAQWERTWALQRRVDAGETVEIPVPPRYRAADFRRVSYWRHRGALDVPRERFIAYPGGVLGLAAWNHAARAQALASLYRERERRRDRPVATLLPLLAGLAELEPWLAQWHRATEVTALIDAELARLGADRSVLTAIRGLT</sequence>
<dbReference type="EC" id="2.1.1.72" evidence="1"/>
<dbReference type="PROSITE" id="PS00092">
    <property type="entry name" value="N6_MTASE"/>
    <property type="match status" value="1"/>
</dbReference>
<dbReference type="AlphaFoldDB" id="A0A919K462"/>
<dbReference type="PANTHER" id="PTHR33841:SF1">
    <property type="entry name" value="DNA METHYLTRANSFERASE A"/>
    <property type="match status" value="1"/>
</dbReference>
<evidence type="ECO:0000256" key="2">
    <source>
        <dbReference type="ARBA" id="ARBA00022603"/>
    </source>
</evidence>
<dbReference type="GO" id="GO:0003676">
    <property type="term" value="F:nucleic acid binding"/>
    <property type="evidence" value="ECO:0007669"/>
    <property type="project" value="InterPro"/>
</dbReference>
<dbReference type="SUPFAM" id="SSF53335">
    <property type="entry name" value="S-adenosyl-L-methionine-dependent methyltransferases"/>
    <property type="match status" value="1"/>
</dbReference>
<dbReference type="InterPro" id="IPR029063">
    <property type="entry name" value="SAM-dependent_MTases_sf"/>
</dbReference>
<keyword evidence="4" id="KW-0949">S-adenosyl-L-methionine</keyword>
<proteinExistence type="predicted"/>
<dbReference type="Proteomes" id="UP000636960">
    <property type="component" value="Unassembled WGS sequence"/>
</dbReference>
<name>A0A919K462_9ACTN</name>
<dbReference type="PANTHER" id="PTHR33841">
    <property type="entry name" value="DNA METHYLTRANSFERASE YEEA-RELATED"/>
    <property type="match status" value="1"/>
</dbReference>
<feature type="domain" description="Type II methyltransferase M.TaqI-like" evidence="6">
    <location>
        <begin position="228"/>
        <end position="381"/>
    </location>
</feature>
<reference evidence="8" key="1">
    <citation type="submission" date="2021-01" db="EMBL/GenBank/DDBJ databases">
        <title>Whole genome shotgun sequence of Actinoplanes rishiriensis NBRC 108556.</title>
        <authorList>
            <person name="Komaki H."/>
            <person name="Tamura T."/>
        </authorList>
    </citation>
    <scope>NUCLEOTIDE SEQUENCE</scope>
    <source>
        <strain evidence="8">NBRC 108556</strain>
    </source>
</reference>